<comment type="catalytic activity">
    <reaction evidence="12">
        <text>2 a Fe(II)-siderophore + NADP(+) + H(+) = 2 a Fe(III)-siderophore + NADPH</text>
        <dbReference type="Rhea" id="RHEA:28795"/>
        <dbReference type="Rhea" id="RHEA-COMP:11342"/>
        <dbReference type="Rhea" id="RHEA-COMP:11344"/>
        <dbReference type="ChEBI" id="CHEBI:15378"/>
        <dbReference type="ChEBI" id="CHEBI:29033"/>
        <dbReference type="ChEBI" id="CHEBI:29034"/>
        <dbReference type="ChEBI" id="CHEBI:57783"/>
        <dbReference type="ChEBI" id="CHEBI:58349"/>
        <dbReference type="EC" id="1.16.1.9"/>
    </reaction>
</comment>
<dbReference type="Pfam" id="PF08030">
    <property type="entry name" value="NAD_binding_6"/>
    <property type="match status" value="1"/>
</dbReference>
<dbReference type="GO" id="GO:0005886">
    <property type="term" value="C:plasma membrane"/>
    <property type="evidence" value="ECO:0007669"/>
    <property type="project" value="UniProtKB-SubCell"/>
</dbReference>
<dbReference type="InterPro" id="IPR013121">
    <property type="entry name" value="Fe_red_NAD-bd_6"/>
</dbReference>
<dbReference type="SUPFAM" id="SSF52343">
    <property type="entry name" value="Ferredoxin reductase-like, C-terminal NADP-linked domain"/>
    <property type="match status" value="1"/>
</dbReference>
<feature type="transmembrane region" description="Helical" evidence="13">
    <location>
        <begin position="151"/>
        <end position="170"/>
    </location>
</feature>
<dbReference type="AlphaFoldDB" id="A0A166YMQ0"/>
<keyword evidence="10" id="KW-0406">Ion transport</keyword>
<dbReference type="InterPro" id="IPR039261">
    <property type="entry name" value="FNR_nucleotide-bd"/>
</dbReference>
<dbReference type="Proteomes" id="UP000076552">
    <property type="component" value="Unassembled WGS sequence"/>
</dbReference>
<dbReference type="CDD" id="cd06186">
    <property type="entry name" value="NOX_Duox_like_FAD_NADP"/>
    <property type="match status" value="1"/>
</dbReference>
<keyword evidence="5" id="KW-1003">Cell membrane</keyword>
<dbReference type="InterPro" id="IPR013112">
    <property type="entry name" value="FAD-bd_8"/>
</dbReference>
<comment type="similarity">
    <text evidence="2">Belongs to the ferric reductase (FRE) family.</text>
</comment>
<gene>
    <name evidence="15" type="ORF">CT0861_02730</name>
</gene>
<evidence type="ECO:0000256" key="12">
    <source>
        <dbReference type="ARBA" id="ARBA00048483"/>
    </source>
</evidence>
<keyword evidence="9" id="KW-0560">Oxidoreductase</keyword>
<keyword evidence="11 13" id="KW-0472">Membrane</keyword>
<evidence type="ECO:0000313" key="16">
    <source>
        <dbReference type="Proteomes" id="UP000076552"/>
    </source>
</evidence>
<organism evidence="15 16">
    <name type="scientific">Colletotrichum tofieldiae</name>
    <dbReference type="NCBI Taxonomy" id="708197"/>
    <lineage>
        <taxon>Eukaryota</taxon>
        <taxon>Fungi</taxon>
        <taxon>Dikarya</taxon>
        <taxon>Ascomycota</taxon>
        <taxon>Pezizomycotina</taxon>
        <taxon>Sordariomycetes</taxon>
        <taxon>Hypocreomycetidae</taxon>
        <taxon>Glomerellales</taxon>
        <taxon>Glomerellaceae</taxon>
        <taxon>Colletotrichum</taxon>
        <taxon>Colletotrichum spaethianum species complex</taxon>
    </lineage>
</organism>
<evidence type="ECO:0000256" key="1">
    <source>
        <dbReference type="ARBA" id="ARBA00004651"/>
    </source>
</evidence>
<evidence type="ECO:0000256" key="13">
    <source>
        <dbReference type="SAM" id="Phobius"/>
    </source>
</evidence>
<evidence type="ECO:0000259" key="14">
    <source>
        <dbReference type="PROSITE" id="PS51384"/>
    </source>
</evidence>
<dbReference type="Gene3D" id="3.40.50.80">
    <property type="entry name" value="Nucleotide-binding domain of ferredoxin-NADP reductase (FNR) module"/>
    <property type="match status" value="1"/>
</dbReference>
<dbReference type="PROSITE" id="PS51384">
    <property type="entry name" value="FAD_FR"/>
    <property type="match status" value="1"/>
</dbReference>
<evidence type="ECO:0000256" key="11">
    <source>
        <dbReference type="ARBA" id="ARBA00023136"/>
    </source>
</evidence>
<feature type="transmembrane region" description="Helical" evidence="13">
    <location>
        <begin position="349"/>
        <end position="369"/>
    </location>
</feature>
<dbReference type="InterPro" id="IPR013130">
    <property type="entry name" value="Fe3_Rdtase_TM_dom"/>
</dbReference>
<dbReference type="EC" id="1.16.1.9" evidence="3"/>
<dbReference type="InterPro" id="IPR017938">
    <property type="entry name" value="Riboflavin_synthase-like_b-brl"/>
</dbReference>
<evidence type="ECO:0000256" key="5">
    <source>
        <dbReference type="ARBA" id="ARBA00022475"/>
    </source>
</evidence>
<dbReference type="Pfam" id="PF08022">
    <property type="entry name" value="FAD_binding_8"/>
    <property type="match status" value="1"/>
</dbReference>
<feature type="transmembrane region" description="Helical" evidence="13">
    <location>
        <begin position="266"/>
        <end position="286"/>
    </location>
</feature>
<reference evidence="15 16" key="1">
    <citation type="submission" date="2015-06" db="EMBL/GenBank/DDBJ databases">
        <title>Survival trade-offs in plant roots during colonization by closely related pathogenic and mutualistic fungi.</title>
        <authorList>
            <person name="Hacquard S."/>
            <person name="Kracher B."/>
            <person name="Hiruma K."/>
            <person name="Weinman A."/>
            <person name="Muench P."/>
            <person name="Garrido Oter R."/>
            <person name="Ver Loren van Themaat E."/>
            <person name="Dallerey J.-F."/>
            <person name="Damm U."/>
            <person name="Henrissat B."/>
            <person name="Lespinet O."/>
            <person name="Thon M."/>
            <person name="Kemen E."/>
            <person name="McHardy A.C."/>
            <person name="Schulze-Lefert P."/>
            <person name="O'Connell R.J."/>
        </authorList>
    </citation>
    <scope>NUCLEOTIDE SEQUENCE [LARGE SCALE GENOMIC DNA]</scope>
    <source>
        <strain evidence="15 16">0861</strain>
    </source>
</reference>
<dbReference type="SUPFAM" id="SSF63380">
    <property type="entry name" value="Riboflavin synthase domain-like"/>
    <property type="match status" value="1"/>
</dbReference>
<comment type="caution">
    <text evidence="15">The sequence shown here is derived from an EMBL/GenBank/DDBJ whole genome shotgun (WGS) entry which is preliminary data.</text>
</comment>
<evidence type="ECO:0000256" key="7">
    <source>
        <dbReference type="ARBA" id="ARBA00022982"/>
    </source>
</evidence>
<sequence>MRVGNVFEKSCGLQLPISKAAFLFRSFNILFSVKRVEYFLLISVVKMSLPWLSQPVMLHSSRDAGTCSMTPEQCAFKTGYWVFWYEADHRYGLPTVAFFVTAILLVSIGSLAAAYAPASLQRNPLWLRLLSLGRLSTYKAWRIGCWNSQSLATYMLGAVGAIFFLAMTLGPQPYYWPNTREISFGNSPPIATRAGYMALACMPVLFVLGAKANPVSALTGISHEKLNIWHNWVAWAMFVLALVHTFPFIVFHIWKGDIMSQWNDGGTWVTGVVAILAQAWLTIMSIRWIRCVPNENVYSLDAKLTNQEIYNNRDRYYEFFKATHLFAAAVFFVFFFIHCDFRLTSWDYFIATAVLYSLCFFYTQFKTFLEHGVSRARLSLITPHCIMIVIETNARWTPGQHVYLRFLTGGVHSLTSHPFTICSIPRRGKKSEMVFYVQPRGGVTSRLAKIAEKSPEVLVPVLLDGPYGGVTSRWFSGFDQTLIVAGGAGAGFSLPIIQDFLQSRHTNRTGGEMKVVIATRDSGFREWYCRALESMVARQEDVNHTKSPEVSVHFHETGCPAANHPSVDSDTLLQEGFKEVTKEPGVESTSDWITASGSVSLRKTIGRPDILSLARHITEKEGTVGMLACGPASMVFDVSLVAAEAQKSILAGRSGAKEVWFHKESFSPFELDNDNYLVFPGPEARLFSELGKWVLERRIQCKMVDASTQTMLTETSITRKTSAGSTQSTAAAGSFKDQFMAFQGSLVDPLQDSGYHSVIVDRDHEERSEEVASNSAELMGTKCYFPEADLAGVGYHVSQELGNKISDVGLDPYDNAWEEFVDFGSLDTGVA</sequence>
<feature type="domain" description="FAD-binding FR-type" evidence="14">
    <location>
        <begin position="365"/>
        <end position="473"/>
    </location>
</feature>
<evidence type="ECO:0000256" key="10">
    <source>
        <dbReference type="ARBA" id="ARBA00023065"/>
    </source>
</evidence>
<evidence type="ECO:0000256" key="3">
    <source>
        <dbReference type="ARBA" id="ARBA00012668"/>
    </source>
</evidence>
<keyword evidence="8 13" id="KW-1133">Transmembrane helix</keyword>
<dbReference type="Pfam" id="PF01794">
    <property type="entry name" value="Ferric_reduct"/>
    <property type="match status" value="1"/>
</dbReference>
<feature type="transmembrane region" description="Helical" evidence="13">
    <location>
        <begin position="232"/>
        <end position="254"/>
    </location>
</feature>
<dbReference type="STRING" id="708197.A0A166YMQ0"/>
<dbReference type="GO" id="GO:0015677">
    <property type="term" value="P:copper ion import"/>
    <property type="evidence" value="ECO:0007669"/>
    <property type="project" value="TreeGrafter"/>
</dbReference>
<dbReference type="GO" id="GO:0052851">
    <property type="term" value="F:ferric-chelate reductase (NADPH) activity"/>
    <property type="evidence" value="ECO:0007669"/>
    <property type="project" value="UniProtKB-EC"/>
</dbReference>
<evidence type="ECO:0000313" key="15">
    <source>
        <dbReference type="EMBL" id="KZL77844.1"/>
    </source>
</evidence>
<protein>
    <recommendedName>
        <fullName evidence="3">ferric-chelate reductase (NADPH)</fullName>
        <ecNumber evidence="3">1.16.1.9</ecNumber>
    </recommendedName>
</protein>
<name>A0A166YMQ0_9PEZI</name>
<dbReference type="GO" id="GO:0006826">
    <property type="term" value="P:iron ion transport"/>
    <property type="evidence" value="ECO:0007669"/>
    <property type="project" value="TreeGrafter"/>
</dbReference>
<dbReference type="InterPro" id="IPR051410">
    <property type="entry name" value="Ferric/Cupric_Reductase"/>
</dbReference>
<keyword evidence="4" id="KW-0813">Transport</keyword>
<dbReference type="InterPro" id="IPR017927">
    <property type="entry name" value="FAD-bd_FR_type"/>
</dbReference>
<accession>A0A166YMQ0</accession>
<evidence type="ECO:0000256" key="4">
    <source>
        <dbReference type="ARBA" id="ARBA00022448"/>
    </source>
</evidence>
<feature type="transmembrane region" description="Helical" evidence="13">
    <location>
        <begin position="319"/>
        <end position="337"/>
    </location>
</feature>
<keyword evidence="16" id="KW-1185">Reference proteome</keyword>
<evidence type="ECO:0000256" key="2">
    <source>
        <dbReference type="ARBA" id="ARBA00006278"/>
    </source>
</evidence>
<dbReference type="PANTHER" id="PTHR32361">
    <property type="entry name" value="FERRIC/CUPRIC REDUCTASE TRANSMEMBRANE COMPONENT"/>
    <property type="match status" value="1"/>
</dbReference>
<feature type="transmembrane region" description="Helical" evidence="13">
    <location>
        <begin position="190"/>
        <end position="211"/>
    </location>
</feature>
<evidence type="ECO:0000256" key="9">
    <source>
        <dbReference type="ARBA" id="ARBA00023002"/>
    </source>
</evidence>
<evidence type="ECO:0000256" key="8">
    <source>
        <dbReference type="ARBA" id="ARBA00022989"/>
    </source>
</evidence>
<dbReference type="SFLD" id="SFLDS00052">
    <property type="entry name" value="Ferric_Reductase_Domain"/>
    <property type="match status" value="1"/>
</dbReference>
<keyword evidence="6 13" id="KW-0812">Transmembrane</keyword>
<evidence type="ECO:0000256" key="6">
    <source>
        <dbReference type="ARBA" id="ARBA00022692"/>
    </source>
</evidence>
<keyword evidence="7" id="KW-0249">Electron transport</keyword>
<proteinExistence type="inferred from homology"/>
<feature type="transmembrane region" description="Helical" evidence="13">
    <location>
        <begin position="96"/>
        <end position="118"/>
    </location>
</feature>
<comment type="subcellular location">
    <subcellularLocation>
        <location evidence="1">Cell membrane</location>
        <topology evidence="1">Multi-pass membrane protein</topology>
    </subcellularLocation>
</comment>
<dbReference type="EMBL" id="LFIV01000005">
    <property type="protein sequence ID" value="KZL77844.1"/>
    <property type="molecule type" value="Genomic_DNA"/>
</dbReference>
<dbReference type="GO" id="GO:0006879">
    <property type="term" value="P:intracellular iron ion homeostasis"/>
    <property type="evidence" value="ECO:0007669"/>
    <property type="project" value="TreeGrafter"/>
</dbReference>